<evidence type="ECO:0000256" key="1">
    <source>
        <dbReference type="PROSITE-ProRule" id="PRU00290"/>
    </source>
</evidence>
<gene>
    <name evidence="4" type="ORF">HYH03_017180</name>
</gene>
<dbReference type="GO" id="GO:0016192">
    <property type="term" value="P:vesicle-mediated transport"/>
    <property type="evidence" value="ECO:0007669"/>
    <property type="project" value="InterPro"/>
</dbReference>
<dbReference type="InterPro" id="IPR001388">
    <property type="entry name" value="Synaptobrevin-like"/>
</dbReference>
<dbReference type="OrthoDB" id="19944at2759"/>
<dbReference type="AlphaFoldDB" id="A0A835XJL8"/>
<keyword evidence="5" id="KW-1185">Reference proteome</keyword>
<dbReference type="GO" id="GO:0016020">
    <property type="term" value="C:membrane"/>
    <property type="evidence" value="ECO:0007669"/>
    <property type="project" value="InterPro"/>
</dbReference>
<feature type="compositionally biased region" description="Low complexity" evidence="2">
    <location>
        <begin position="110"/>
        <end position="124"/>
    </location>
</feature>
<evidence type="ECO:0000259" key="3">
    <source>
        <dbReference type="PROSITE" id="PS50892"/>
    </source>
</evidence>
<dbReference type="InterPro" id="IPR042855">
    <property type="entry name" value="V_SNARE_CC"/>
</dbReference>
<evidence type="ECO:0000256" key="2">
    <source>
        <dbReference type="SAM" id="MobiDB-lite"/>
    </source>
</evidence>
<feature type="domain" description="V-SNARE coiled-coil homology" evidence="3">
    <location>
        <begin position="303"/>
        <end position="367"/>
    </location>
</feature>
<feature type="compositionally biased region" description="Basic and acidic residues" evidence="2">
    <location>
        <begin position="289"/>
        <end position="303"/>
    </location>
</feature>
<name>A0A835XJL8_9CHLO</name>
<dbReference type="Gene3D" id="1.20.5.110">
    <property type="match status" value="1"/>
</dbReference>
<keyword evidence="1" id="KW-0175">Coiled coil</keyword>
<dbReference type="Proteomes" id="UP000612055">
    <property type="component" value="Unassembled WGS sequence"/>
</dbReference>
<feature type="compositionally biased region" description="Gly residues" evidence="2">
    <location>
        <begin position="91"/>
        <end position="109"/>
    </location>
</feature>
<feature type="region of interest" description="Disordered" evidence="2">
    <location>
        <begin position="91"/>
        <end position="130"/>
    </location>
</feature>
<evidence type="ECO:0000313" key="4">
    <source>
        <dbReference type="EMBL" id="KAG2484013.1"/>
    </source>
</evidence>
<feature type="compositionally biased region" description="Low complexity" evidence="2">
    <location>
        <begin position="217"/>
        <end position="227"/>
    </location>
</feature>
<dbReference type="CDD" id="cd15873">
    <property type="entry name" value="R-SNARE_STXBP5_6"/>
    <property type="match status" value="1"/>
</dbReference>
<proteinExistence type="predicted"/>
<sequence length="368" mass="37605">MDSPAVRTEGRRVEKYAPAAAATAAAKETADKAAAAAEKVTSAAKETAKEANVALTKVFARVQAGLSKAVEETTKGVKQLATNVQTALIDGGGSLGGAGGSGALGGPGAAGLAVAGAGARPPAAEGDHRSASWYASLPDLGAVFSRRIAEDDPTIQRMRRRRPAGGVAGAGGGGEDADEEDEDDVSILSITDDDDDEEDGRSHARGRGGPAAPAPRPASGALGQRRSQPPPSSAAGGRGGDSEDAMRNDLFGGARAYTPSGGGSAGPSRAPAPAYATKPAGPGGAPRTRTAEEIKRAYGREPKAASANARTGEVRDVMEQNKSKLEERGERLRRLDDKAADLEASAQGFAEMARQLADRERNKKWWAF</sequence>
<organism evidence="4 5">
    <name type="scientific">Edaphochlamys debaryana</name>
    <dbReference type="NCBI Taxonomy" id="47281"/>
    <lineage>
        <taxon>Eukaryota</taxon>
        <taxon>Viridiplantae</taxon>
        <taxon>Chlorophyta</taxon>
        <taxon>core chlorophytes</taxon>
        <taxon>Chlorophyceae</taxon>
        <taxon>CS clade</taxon>
        <taxon>Chlamydomonadales</taxon>
        <taxon>Chlamydomonadales incertae sedis</taxon>
        <taxon>Edaphochlamys</taxon>
    </lineage>
</organism>
<dbReference type="PRINTS" id="PR00219">
    <property type="entry name" value="SYNAPTOBREVN"/>
</dbReference>
<feature type="region of interest" description="Disordered" evidence="2">
    <location>
        <begin position="146"/>
        <end position="332"/>
    </location>
</feature>
<protein>
    <recommendedName>
        <fullName evidence="3">V-SNARE coiled-coil homology domain-containing protein</fullName>
    </recommendedName>
</protein>
<dbReference type="EMBL" id="JAEHOE010000160">
    <property type="protein sequence ID" value="KAG2484013.1"/>
    <property type="molecule type" value="Genomic_DNA"/>
</dbReference>
<dbReference type="Pfam" id="PF00957">
    <property type="entry name" value="Synaptobrevin"/>
    <property type="match status" value="1"/>
</dbReference>
<comment type="caution">
    <text evidence="4">The sequence shown here is derived from an EMBL/GenBank/DDBJ whole genome shotgun (WGS) entry which is preliminary data.</text>
</comment>
<dbReference type="SUPFAM" id="SSF58038">
    <property type="entry name" value="SNARE fusion complex"/>
    <property type="match status" value="1"/>
</dbReference>
<evidence type="ECO:0000313" key="5">
    <source>
        <dbReference type="Proteomes" id="UP000612055"/>
    </source>
</evidence>
<dbReference type="PROSITE" id="PS50892">
    <property type="entry name" value="V_SNARE"/>
    <property type="match status" value="1"/>
</dbReference>
<reference evidence="4" key="1">
    <citation type="journal article" date="2020" name="bioRxiv">
        <title>Comparative genomics of Chlamydomonas.</title>
        <authorList>
            <person name="Craig R.J."/>
            <person name="Hasan A.R."/>
            <person name="Ness R.W."/>
            <person name="Keightley P.D."/>
        </authorList>
    </citation>
    <scope>NUCLEOTIDE SEQUENCE</scope>
    <source>
        <strain evidence="4">CCAP 11/70</strain>
    </source>
</reference>
<feature type="compositionally biased region" description="Acidic residues" evidence="2">
    <location>
        <begin position="175"/>
        <end position="199"/>
    </location>
</feature>
<feature type="compositionally biased region" description="Basic and acidic residues" evidence="2">
    <location>
        <begin position="312"/>
        <end position="332"/>
    </location>
</feature>
<accession>A0A835XJL8</accession>